<dbReference type="GO" id="GO:0005524">
    <property type="term" value="F:ATP binding"/>
    <property type="evidence" value="ECO:0007669"/>
    <property type="project" value="UniProtKB-UniRule"/>
</dbReference>
<dbReference type="SUPFAM" id="SSF81653">
    <property type="entry name" value="Calcium ATPase, transduction domain A"/>
    <property type="match status" value="1"/>
</dbReference>
<dbReference type="EMBL" id="CCKQ01016148">
    <property type="protein sequence ID" value="CDW88026.1"/>
    <property type="molecule type" value="Genomic_DNA"/>
</dbReference>
<dbReference type="GO" id="GO:0016887">
    <property type="term" value="F:ATP hydrolysis activity"/>
    <property type="evidence" value="ECO:0007669"/>
    <property type="project" value="InterPro"/>
</dbReference>
<dbReference type="GO" id="GO:0140326">
    <property type="term" value="F:ATPase-coupled intramembrane lipid transporter activity"/>
    <property type="evidence" value="ECO:0007669"/>
    <property type="project" value="UniProtKB-EC"/>
</dbReference>
<dbReference type="Pfam" id="PF00122">
    <property type="entry name" value="E1-E2_ATPase"/>
    <property type="match status" value="1"/>
</dbReference>
<feature type="transmembrane region" description="Helical" evidence="16">
    <location>
        <begin position="339"/>
        <end position="361"/>
    </location>
</feature>
<evidence type="ECO:0000256" key="6">
    <source>
        <dbReference type="ARBA" id="ARBA00022741"/>
    </source>
</evidence>
<sequence length="1149" mass="133378">MKNNRPQVNGDDPESQKQNSLIFNSEEGPLNEINFKESIISNDDKKTLPQAKGPTKQNQVDIDNENLNKNQLLYYFDIGEDQQLQKPMQFYTNKIKTSKYTWYNFLPKNLFFQLKKIYNAYFILIAILQLIKQVSTTGGRPSILVPLAVVLFISAGKDIIEDLKRSKADSEENESTVEVYDKSTQSYKIVKWETLKVGQIVKVKNHQNIPADLIFIASSSHDQICYVETKGLDGETSLKMKRSLNQRLKMDMGTFNLKGNVQCDHPNNLIYKFAGNLEIISKQQTSEKYGLNIDNLLLRGSGLRNTEYIIGLVTYAGHQTKIMQNSQLSKMKTSKNDKFLFRQVFIMFGFLIFLCLFASLFGTAMDDENEVKKKYLQVEQYHSNNSTNFFIRFLIKICIWIQNLQHLIPVTLFLTLDGVRLIYSYFIGWDVMMYDQQNDFQPKVQSSNLNEEIGQVTHIFTDKTGTLTQNIMNFKEFSAGSYSYGQSDKDCFEAMKLRSRDDWKANLRNVNFDDPKFYEHYQDSSHSNFKNINEILFAMSITHTVIKSIDNDKKQDSPYSASSPDEQSLVNAAAFLGYRFIDRNNIQNTIIIQKQDGKEVTLKVLHAFEFTSERKKMSVIVQDEQNKIKLYCKGADSVILNKLAKKGNIDEEIQATHDYLRQYGEKGMRTLVYARRDLDQSEYDKWNQKFININPSDQDQQLDILQQELENDFILLGSTSIEDVLQDRVEETIRDLKKANIKFWLLTGDKVETAISVSQSCHLLNPSSKLFVIDKENHEGINQQIKEIQDYTDSKQQNSQYSIVVTGNSLVLLSQNKEEKNNFIKLSKNADVVLGCRVSAIQKAELVKIVKENFKNEITLAIGDGANDVSMITEAHVGVGIQGKEGHQASRASDYALGQFQYLKNLLFVHGRESYRRDSYCVCYFYYKNILFVSPQFWFGIVNEFSGQNIYEIWIQQFYNIIFTSLPIIWYCIYDQQHDKEYLLNTPKAYLKGPQRRHLNQPIFWRYIIQAFLQSCLIMFLAFYTFDYTVNPKGLSASIFLVGQLIFCSLIFFSNFEILFQFKTHDYVSTGLLLFSILSFFLIFKIQDTSNSSPDMNGTFFWVWKTPVFYLTLIFVSFTQYVIQVIFEFAYEQIRYNRKQTVNIKNINQ</sequence>
<comment type="subcellular location">
    <subcellularLocation>
        <location evidence="2">Endomembrane system</location>
    </subcellularLocation>
    <subcellularLocation>
        <location evidence="1 16">Membrane</location>
        <topology evidence="1 16">Multi-pass membrane protein</topology>
    </subcellularLocation>
</comment>
<evidence type="ECO:0000313" key="21">
    <source>
        <dbReference type="EMBL" id="CDW88026.1"/>
    </source>
</evidence>
<dbReference type="SUPFAM" id="SSF81660">
    <property type="entry name" value="Metal cation-transporting ATPase, ATP-binding domain N"/>
    <property type="match status" value="1"/>
</dbReference>
<dbReference type="SUPFAM" id="SSF56784">
    <property type="entry name" value="HAD-like"/>
    <property type="match status" value="1"/>
</dbReference>
<name>A0A078B115_STYLE</name>
<dbReference type="NCBIfam" id="TIGR01652">
    <property type="entry name" value="ATPase-Plipid"/>
    <property type="match status" value="1"/>
</dbReference>
<dbReference type="InterPro" id="IPR032631">
    <property type="entry name" value="P-type_ATPase_N"/>
</dbReference>
<evidence type="ECO:0000256" key="1">
    <source>
        <dbReference type="ARBA" id="ARBA00004141"/>
    </source>
</evidence>
<feature type="region of interest" description="Disordered" evidence="17">
    <location>
        <begin position="1"/>
        <end position="29"/>
    </location>
</feature>
<dbReference type="FunCoup" id="A0A078B115">
    <property type="interactions" value="5"/>
</dbReference>
<feature type="transmembrane region" description="Helical" evidence="16">
    <location>
        <begin position="1107"/>
        <end position="1131"/>
    </location>
</feature>
<feature type="domain" description="P-type ATPase N-terminal" evidence="19">
    <location>
        <begin position="82"/>
        <end position="138"/>
    </location>
</feature>
<evidence type="ECO:0000259" key="20">
    <source>
        <dbReference type="Pfam" id="PF16212"/>
    </source>
</evidence>
<evidence type="ECO:0000256" key="17">
    <source>
        <dbReference type="SAM" id="MobiDB-lite"/>
    </source>
</evidence>
<dbReference type="InterPro" id="IPR044492">
    <property type="entry name" value="P_typ_ATPase_HD_dom"/>
</dbReference>
<dbReference type="PANTHER" id="PTHR24092">
    <property type="entry name" value="PROBABLE PHOSPHOLIPID-TRANSPORTING ATPASE"/>
    <property type="match status" value="1"/>
</dbReference>
<feature type="domain" description="P-type ATPase A" evidence="18">
    <location>
        <begin position="175"/>
        <end position="262"/>
    </location>
</feature>
<feature type="transmembrane region" description="Helical" evidence="16">
    <location>
        <begin position="1004"/>
        <end position="1026"/>
    </location>
</feature>
<feature type="binding site" evidence="14">
    <location>
        <position position="610"/>
    </location>
    <ligand>
        <name>ATP</name>
        <dbReference type="ChEBI" id="CHEBI:30616"/>
    </ligand>
</feature>
<dbReference type="InParanoid" id="A0A078B115"/>
<evidence type="ECO:0000256" key="15">
    <source>
        <dbReference type="PIRSR" id="PIRSR606539-3"/>
    </source>
</evidence>
<evidence type="ECO:0000259" key="18">
    <source>
        <dbReference type="Pfam" id="PF00122"/>
    </source>
</evidence>
<feature type="binding site" evidence="14">
    <location>
        <position position="464"/>
    </location>
    <ligand>
        <name>ATP</name>
        <dbReference type="ChEBI" id="CHEBI:30616"/>
    </ligand>
</feature>
<keyword evidence="4 16" id="KW-0812">Transmembrane</keyword>
<dbReference type="SFLD" id="SFLDF00027">
    <property type="entry name" value="p-type_atpase"/>
    <property type="match status" value="1"/>
</dbReference>
<dbReference type="InterPro" id="IPR008250">
    <property type="entry name" value="ATPase_P-typ_transduc_dom_A_sf"/>
</dbReference>
<feature type="binding site" evidence="14">
    <location>
        <position position="462"/>
    </location>
    <ligand>
        <name>ATP</name>
        <dbReference type="ChEBI" id="CHEBI:30616"/>
    </ligand>
</feature>
<feature type="binding site" evidence="14">
    <location>
        <position position="867"/>
    </location>
    <ligand>
        <name>ATP</name>
        <dbReference type="ChEBI" id="CHEBI:30616"/>
    </ligand>
</feature>
<dbReference type="Pfam" id="PF16212">
    <property type="entry name" value="PhoLip_ATPase_C"/>
    <property type="match status" value="1"/>
</dbReference>
<evidence type="ECO:0000256" key="9">
    <source>
        <dbReference type="ARBA" id="ARBA00022967"/>
    </source>
</evidence>
<dbReference type="SFLD" id="SFLDG00002">
    <property type="entry name" value="C1.7:_P-type_atpase_like"/>
    <property type="match status" value="1"/>
</dbReference>
<dbReference type="InterPro" id="IPR036412">
    <property type="entry name" value="HAD-like_sf"/>
</dbReference>
<keyword evidence="11 16" id="KW-0472">Membrane</keyword>
<dbReference type="GO" id="GO:0005886">
    <property type="term" value="C:plasma membrane"/>
    <property type="evidence" value="ECO:0007669"/>
    <property type="project" value="TreeGrafter"/>
</dbReference>
<comment type="cofactor">
    <cofactor evidence="15">
        <name>Mg(2+)</name>
        <dbReference type="ChEBI" id="CHEBI:18420"/>
    </cofactor>
</comment>
<keyword evidence="9 16" id="KW-1278">Translocase</keyword>
<evidence type="ECO:0000256" key="11">
    <source>
        <dbReference type="ARBA" id="ARBA00023136"/>
    </source>
</evidence>
<dbReference type="SUPFAM" id="SSF81665">
    <property type="entry name" value="Calcium ATPase, transmembrane domain M"/>
    <property type="match status" value="1"/>
</dbReference>
<feature type="domain" description="P-type ATPase C-terminal" evidence="20">
    <location>
        <begin position="891"/>
        <end position="1133"/>
    </location>
</feature>
<dbReference type="InterPro" id="IPR006539">
    <property type="entry name" value="P-type_ATPase_IV"/>
</dbReference>
<feature type="binding site" evidence="14">
    <location>
        <position position="843"/>
    </location>
    <ligand>
        <name>ATP</name>
        <dbReference type="ChEBI" id="CHEBI:30616"/>
    </ligand>
</feature>
<feature type="binding site" evidence="15">
    <location>
        <position position="868"/>
    </location>
    <ligand>
        <name>Mg(2+)</name>
        <dbReference type="ChEBI" id="CHEBI:18420"/>
    </ligand>
</feature>
<evidence type="ECO:0000256" key="7">
    <source>
        <dbReference type="ARBA" id="ARBA00022840"/>
    </source>
</evidence>
<dbReference type="InterPro" id="IPR018303">
    <property type="entry name" value="ATPase_P-typ_P_site"/>
</dbReference>
<dbReference type="Pfam" id="PF16209">
    <property type="entry name" value="PhoLip_ATPase_N"/>
    <property type="match status" value="1"/>
</dbReference>
<organism evidence="21 22">
    <name type="scientific">Stylonychia lemnae</name>
    <name type="common">Ciliate</name>
    <dbReference type="NCBI Taxonomy" id="5949"/>
    <lineage>
        <taxon>Eukaryota</taxon>
        <taxon>Sar</taxon>
        <taxon>Alveolata</taxon>
        <taxon>Ciliophora</taxon>
        <taxon>Intramacronucleata</taxon>
        <taxon>Spirotrichea</taxon>
        <taxon>Stichotrichia</taxon>
        <taxon>Sporadotrichida</taxon>
        <taxon>Oxytrichidae</taxon>
        <taxon>Stylonychinae</taxon>
        <taxon>Stylonychia</taxon>
    </lineage>
</organism>
<keyword evidence="8 15" id="KW-0460">Magnesium</keyword>
<feature type="binding site" evidence="14">
    <location>
        <position position="633"/>
    </location>
    <ligand>
        <name>ATP</name>
        <dbReference type="ChEBI" id="CHEBI:30616"/>
    </ligand>
</feature>
<dbReference type="EC" id="7.6.2.1" evidence="16"/>
<evidence type="ECO:0000256" key="10">
    <source>
        <dbReference type="ARBA" id="ARBA00022989"/>
    </source>
</evidence>
<feature type="binding site" evidence="15">
    <location>
        <position position="462"/>
    </location>
    <ligand>
        <name>Mg(2+)</name>
        <dbReference type="ChEBI" id="CHEBI:18420"/>
    </ligand>
</feature>
<dbReference type="GO" id="GO:0045332">
    <property type="term" value="P:phospholipid translocation"/>
    <property type="evidence" value="ECO:0007669"/>
    <property type="project" value="TreeGrafter"/>
</dbReference>
<dbReference type="Gene3D" id="2.70.150.10">
    <property type="entry name" value="Calcium-transporting ATPase, cytoplasmic transduction domain A"/>
    <property type="match status" value="1"/>
</dbReference>
<dbReference type="NCBIfam" id="TIGR01494">
    <property type="entry name" value="ATPase_P-type"/>
    <property type="match status" value="1"/>
</dbReference>
<evidence type="ECO:0000256" key="8">
    <source>
        <dbReference type="ARBA" id="ARBA00022842"/>
    </source>
</evidence>
<feature type="binding site" evidence="14">
    <location>
        <position position="868"/>
    </location>
    <ligand>
        <name>ATP</name>
        <dbReference type="ChEBI" id="CHEBI:30616"/>
    </ligand>
</feature>
<protein>
    <recommendedName>
        <fullName evidence="16">Phospholipid-transporting ATPase</fullName>
        <ecNumber evidence="16">7.6.2.1</ecNumber>
    </recommendedName>
</protein>
<evidence type="ECO:0000256" key="4">
    <source>
        <dbReference type="ARBA" id="ARBA00022692"/>
    </source>
</evidence>
<evidence type="ECO:0000256" key="2">
    <source>
        <dbReference type="ARBA" id="ARBA00004308"/>
    </source>
</evidence>
<comment type="catalytic activity">
    <reaction evidence="12 16">
        <text>ATP + H2O + phospholipidSide 1 = ADP + phosphate + phospholipidSide 2.</text>
        <dbReference type="EC" id="7.6.2.1"/>
    </reaction>
</comment>
<feature type="binding site" evidence="14">
    <location>
        <position position="747"/>
    </location>
    <ligand>
        <name>ATP</name>
        <dbReference type="ChEBI" id="CHEBI:30616"/>
    </ligand>
</feature>
<feature type="binding site" evidence="14">
    <location>
        <position position="748"/>
    </location>
    <ligand>
        <name>ATP</name>
        <dbReference type="ChEBI" id="CHEBI:30616"/>
    </ligand>
</feature>
<dbReference type="SFLD" id="SFLDS00003">
    <property type="entry name" value="Haloacid_Dehalogenase"/>
    <property type="match status" value="1"/>
</dbReference>
<dbReference type="GO" id="GO:0000287">
    <property type="term" value="F:magnesium ion binding"/>
    <property type="evidence" value="ECO:0007669"/>
    <property type="project" value="UniProtKB-UniRule"/>
</dbReference>
<evidence type="ECO:0000259" key="19">
    <source>
        <dbReference type="Pfam" id="PF16209"/>
    </source>
</evidence>
<dbReference type="InterPro" id="IPR032630">
    <property type="entry name" value="P_typ_ATPase_c"/>
</dbReference>
<evidence type="ECO:0000256" key="14">
    <source>
        <dbReference type="PIRSR" id="PIRSR606539-2"/>
    </source>
</evidence>
<evidence type="ECO:0000256" key="13">
    <source>
        <dbReference type="PIRSR" id="PIRSR606539-1"/>
    </source>
</evidence>
<dbReference type="OMA" id="NSFMELA"/>
<feature type="binding site" evidence="14">
    <location>
        <position position="749"/>
    </location>
    <ligand>
        <name>ATP</name>
        <dbReference type="ChEBI" id="CHEBI:30616"/>
    </ligand>
</feature>
<feature type="active site" description="4-aspartylphosphate intermediate" evidence="13">
    <location>
        <position position="462"/>
    </location>
</feature>
<feature type="binding site" evidence="14">
    <location>
        <position position="669"/>
    </location>
    <ligand>
        <name>ATP</name>
        <dbReference type="ChEBI" id="CHEBI:30616"/>
    </ligand>
</feature>
<dbReference type="InterPro" id="IPR059000">
    <property type="entry name" value="ATPase_P-type_domA"/>
</dbReference>
<dbReference type="OrthoDB" id="377733at2759"/>
<evidence type="ECO:0000256" key="5">
    <source>
        <dbReference type="ARBA" id="ARBA00022723"/>
    </source>
</evidence>
<gene>
    <name evidence="21" type="primary">Contig15237.g16230</name>
    <name evidence="21" type="ORF">STYLEM_17141</name>
</gene>
<evidence type="ECO:0000256" key="12">
    <source>
        <dbReference type="ARBA" id="ARBA00034036"/>
    </source>
</evidence>
<dbReference type="PRINTS" id="PR00119">
    <property type="entry name" value="CATATPASE"/>
</dbReference>
<feature type="transmembrane region" description="Helical" evidence="16">
    <location>
        <begin position="1038"/>
        <end position="1060"/>
    </location>
</feature>
<feature type="binding site" evidence="15">
    <location>
        <position position="864"/>
    </location>
    <ligand>
        <name>Mg(2+)</name>
        <dbReference type="ChEBI" id="CHEBI:18420"/>
    </ligand>
</feature>
<dbReference type="InterPro" id="IPR023298">
    <property type="entry name" value="ATPase_P-typ_TM_dom_sf"/>
</dbReference>
<dbReference type="Gene3D" id="3.40.1110.10">
    <property type="entry name" value="Calcium-transporting ATPase, cytoplasmic domain N"/>
    <property type="match status" value="1"/>
</dbReference>
<feature type="transmembrane region" description="Helical" evidence="16">
    <location>
        <begin position="1067"/>
        <end position="1087"/>
    </location>
</feature>
<evidence type="ECO:0000256" key="3">
    <source>
        <dbReference type="ARBA" id="ARBA00008109"/>
    </source>
</evidence>
<reference evidence="21 22" key="1">
    <citation type="submission" date="2014-06" db="EMBL/GenBank/DDBJ databases">
        <authorList>
            <person name="Swart Estienne"/>
        </authorList>
    </citation>
    <scope>NUCLEOTIDE SEQUENCE [LARGE SCALE GENOMIC DNA]</scope>
    <source>
        <strain evidence="21 22">130c</strain>
    </source>
</reference>
<dbReference type="PROSITE" id="PS00154">
    <property type="entry name" value="ATPASE_E1_E2"/>
    <property type="match status" value="1"/>
</dbReference>
<evidence type="ECO:0000256" key="16">
    <source>
        <dbReference type="RuleBase" id="RU362033"/>
    </source>
</evidence>
<keyword evidence="7 14" id="KW-0067">ATP-binding</keyword>
<keyword evidence="6 14" id="KW-0547">Nucleotide-binding</keyword>
<feature type="binding site" evidence="15">
    <location>
        <position position="464"/>
    </location>
    <ligand>
        <name>Mg(2+)</name>
        <dbReference type="ChEBI" id="CHEBI:18420"/>
    </ligand>
</feature>
<keyword evidence="10 16" id="KW-1133">Transmembrane helix</keyword>
<accession>A0A078B115</accession>
<keyword evidence="5 15" id="KW-0479">Metal-binding</keyword>
<dbReference type="AlphaFoldDB" id="A0A078B115"/>
<keyword evidence="22" id="KW-1185">Reference proteome</keyword>
<feature type="binding site" evidence="14">
    <location>
        <position position="837"/>
    </location>
    <ligand>
        <name>ATP</name>
        <dbReference type="ChEBI" id="CHEBI:30616"/>
    </ligand>
</feature>
<dbReference type="InterPro" id="IPR023214">
    <property type="entry name" value="HAD_sf"/>
</dbReference>
<comment type="similarity">
    <text evidence="3 16">Belongs to the cation transport ATPase (P-type) (TC 3.A.3) family. Type IV subfamily.</text>
</comment>
<evidence type="ECO:0000313" key="22">
    <source>
        <dbReference type="Proteomes" id="UP000039865"/>
    </source>
</evidence>
<dbReference type="Proteomes" id="UP000039865">
    <property type="component" value="Unassembled WGS sequence"/>
</dbReference>
<dbReference type="PANTHER" id="PTHR24092:SF150">
    <property type="entry name" value="PHOSPHOLIPID-TRANSPORTING ATPASE"/>
    <property type="match status" value="1"/>
</dbReference>
<dbReference type="Gene3D" id="3.40.50.1000">
    <property type="entry name" value="HAD superfamily/HAD-like"/>
    <property type="match status" value="1"/>
</dbReference>
<dbReference type="InterPro" id="IPR001757">
    <property type="entry name" value="P_typ_ATPase"/>
</dbReference>
<feature type="binding site" evidence="14">
    <location>
        <position position="566"/>
    </location>
    <ligand>
        <name>ATP</name>
        <dbReference type="ChEBI" id="CHEBI:30616"/>
    </ligand>
</feature>
<proteinExistence type="inferred from homology"/>
<dbReference type="InterPro" id="IPR023299">
    <property type="entry name" value="ATPase_P-typ_cyto_dom_N"/>
</dbReference>
<dbReference type="Pfam" id="PF13246">
    <property type="entry name" value="Cation_ATPase"/>
    <property type="match status" value="1"/>
</dbReference>
<feature type="binding site" evidence="14">
    <location>
        <position position="463"/>
    </location>
    <ligand>
        <name>ATP</name>
        <dbReference type="ChEBI" id="CHEBI:30616"/>
    </ligand>
</feature>
<dbReference type="FunFam" id="3.40.50.1000:FF:000084">
    <property type="entry name" value="Phospholipid-transporting ATPase"/>
    <property type="match status" value="1"/>
</dbReference>
<feature type="transmembrane region" description="Helical" evidence="16">
    <location>
        <begin position="953"/>
        <end position="974"/>
    </location>
</feature>